<feature type="transmembrane region" description="Helical" evidence="5">
    <location>
        <begin position="520"/>
        <end position="542"/>
    </location>
</feature>
<dbReference type="CDD" id="cd15040">
    <property type="entry name" value="7tmB2_Adhesion"/>
    <property type="match status" value="1"/>
</dbReference>
<dbReference type="GO" id="GO:0004888">
    <property type="term" value="F:transmembrane signaling receptor activity"/>
    <property type="evidence" value="ECO:0007669"/>
    <property type="project" value="InterPro"/>
</dbReference>
<feature type="domain" description="G-protein coupled receptors family 2 profile 2" evidence="6">
    <location>
        <begin position="414"/>
        <end position="654"/>
    </location>
</feature>
<evidence type="ECO:0000313" key="7">
    <source>
        <dbReference type="EMBL" id="KAH8359504.1"/>
    </source>
</evidence>
<feature type="transmembrane region" description="Helical" evidence="5">
    <location>
        <begin position="417"/>
        <end position="438"/>
    </location>
</feature>
<accession>A0AAD4JTV6</accession>
<organism evidence="7 8">
    <name type="scientific">Drosophila rubida</name>
    <dbReference type="NCBI Taxonomy" id="30044"/>
    <lineage>
        <taxon>Eukaryota</taxon>
        <taxon>Metazoa</taxon>
        <taxon>Ecdysozoa</taxon>
        <taxon>Arthropoda</taxon>
        <taxon>Hexapoda</taxon>
        <taxon>Insecta</taxon>
        <taxon>Pterygota</taxon>
        <taxon>Neoptera</taxon>
        <taxon>Endopterygota</taxon>
        <taxon>Diptera</taxon>
        <taxon>Brachycera</taxon>
        <taxon>Muscomorpha</taxon>
        <taxon>Ephydroidea</taxon>
        <taxon>Drosophilidae</taxon>
        <taxon>Drosophila</taxon>
    </lineage>
</organism>
<evidence type="ECO:0000259" key="6">
    <source>
        <dbReference type="PROSITE" id="PS50261"/>
    </source>
</evidence>
<evidence type="ECO:0000313" key="8">
    <source>
        <dbReference type="Proteomes" id="UP001200034"/>
    </source>
</evidence>
<reference evidence="7" key="1">
    <citation type="journal article" date="2021" name="Mol. Ecol. Resour.">
        <title>Phylogenomic analyses of the genus Drosophila reveals genomic signals of climate adaptation.</title>
        <authorList>
            <person name="Li F."/>
            <person name="Rane R.V."/>
            <person name="Luria V."/>
            <person name="Xiong Z."/>
            <person name="Chen J."/>
            <person name="Li Z."/>
            <person name="Catullo R.A."/>
            <person name="Griffin P.C."/>
            <person name="Schiffer M."/>
            <person name="Pearce S."/>
            <person name="Lee S.F."/>
            <person name="McElroy K."/>
            <person name="Stocker A."/>
            <person name="Shirriffs J."/>
            <person name="Cockerell F."/>
            <person name="Coppin C."/>
            <person name="Sgro C.M."/>
            <person name="Karger A."/>
            <person name="Cain J.W."/>
            <person name="Weber J.A."/>
            <person name="Santpere G."/>
            <person name="Kirschner M.W."/>
            <person name="Hoffmann A.A."/>
            <person name="Oakeshott J.G."/>
            <person name="Zhang G."/>
        </authorList>
    </citation>
    <scope>NUCLEOTIDE SEQUENCE</scope>
    <source>
        <strain evidence="7">BGI-SZ-2011g</strain>
    </source>
</reference>
<dbReference type="PROSITE" id="PS50261">
    <property type="entry name" value="G_PROTEIN_RECEP_F2_4"/>
    <property type="match status" value="1"/>
</dbReference>
<evidence type="ECO:0000256" key="2">
    <source>
        <dbReference type="ARBA" id="ARBA00022692"/>
    </source>
</evidence>
<dbReference type="AlphaFoldDB" id="A0AAD4JTV6"/>
<dbReference type="Gene3D" id="1.20.1070.10">
    <property type="entry name" value="Rhodopsin 7-helix transmembrane proteins"/>
    <property type="match status" value="1"/>
</dbReference>
<sequence>MQYCEAEYFEHTYHTNGDDGSLHFENHVNLFRRTEMGKNATMRDLCLDSSGLPVRRLCEDKSGIATWEQLKNVSCQAGNKISWGLNQLHEELLRGDNQEVISAKLRHSLSEARGQLTPVDVYITAQIFTSLVDQQQYNTALSANLISICSELMNIDANNVLWLSAKLNATNVLLDNFEKNMDALSKHLVSKDRCGKVIEEAARESAQSGVELINYADTGVQALLSSNLSVFYVNPACNNITGMAIFSAAGLDRRKSSGNFWYSFFNANKSVASLKQEDHLEIAVYLPGQLWRQLQDRGASFFVLKVYANDALFVETSEQRKPPSGKVLSITIPEFDQFKLLSEELPNAVQFLLRKPEDVHVDCAYWNYQTWRKNGITTGRNMFDDVVLCETYHLTQFAALLGVYYLPEHHKTILTHATYAGCGLSLFGMLGIFLTAVLVSKWRAQASTKVLLNLCFALTQQLTLFLIFTNGRWTKKENCWILGPILHYSVLVIFSWMLIISLLQYQRYVTVLGVDRPHHYIFISAIVAWTLPLIPTLLIVLLDNESYKLTPDAFCYPSNNGLLLGVVLPIALVTIANALMMMRIVYSVNHVLSPRRKLIFQQLRLFVLLFFLLGISWIFGLCSYFKLGIAFSYLFCLTTTLQGFVLFLYFVPFNATHRLAWLQCLCPKLVREDVPKHKTQIQSTTFSTSSSKKHTLKVN</sequence>
<dbReference type="GO" id="GO:0016020">
    <property type="term" value="C:membrane"/>
    <property type="evidence" value="ECO:0007669"/>
    <property type="project" value="UniProtKB-SubCell"/>
</dbReference>
<comment type="subcellular location">
    <subcellularLocation>
        <location evidence="1">Membrane</location>
        <topology evidence="1">Multi-pass membrane protein</topology>
    </subcellularLocation>
</comment>
<evidence type="ECO:0000256" key="3">
    <source>
        <dbReference type="ARBA" id="ARBA00022989"/>
    </source>
</evidence>
<dbReference type="EMBL" id="JAJJHW010003409">
    <property type="protein sequence ID" value="KAH8359504.1"/>
    <property type="molecule type" value="Genomic_DNA"/>
</dbReference>
<dbReference type="Proteomes" id="UP001200034">
    <property type="component" value="Unassembled WGS sequence"/>
</dbReference>
<dbReference type="GO" id="GO:0007166">
    <property type="term" value="P:cell surface receptor signaling pathway"/>
    <property type="evidence" value="ECO:0007669"/>
    <property type="project" value="InterPro"/>
</dbReference>
<dbReference type="InterPro" id="IPR053066">
    <property type="entry name" value="ADGR_G7"/>
</dbReference>
<protein>
    <recommendedName>
        <fullName evidence="6">G-protein coupled receptors family 2 profile 2 domain-containing protein</fullName>
    </recommendedName>
</protein>
<dbReference type="Gene3D" id="2.60.220.50">
    <property type="match status" value="1"/>
</dbReference>
<keyword evidence="4 5" id="KW-0472">Membrane</keyword>
<comment type="caution">
    <text evidence="7">The sequence shown here is derived from an EMBL/GenBank/DDBJ whole genome shotgun (WGS) entry which is preliminary data.</text>
</comment>
<feature type="transmembrane region" description="Helical" evidence="5">
    <location>
        <begin position="631"/>
        <end position="651"/>
    </location>
</feature>
<keyword evidence="8" id="KW-1185">Reference proteome</keyword>
<evidence type="ECO:0000256" key="5">
    <source>
        <dbReference type="SAM" id="Phobius"/>
    </source>
</evidence>
<evidence type="ECO:0000256" key="1">
    <source>
        <dbReference type="ARBA" id="ARBA00004141"/>
    </source>
</evidence>
<evidence type="ECO:0000256" key="4">
    <source>
        <dbReference type="ARBA" id="ARBA00023136"/>
    </source>
</evidence>
<keyword evidence="3 5" id="KW-1133">Transmembrane helix</keyword>
<gene>
    <name evidence="7" type="ORF">KR093_007211</name>
</gene>
<dbReference type="InterPro" id="IPR046338">
    <property type="entry name" value="GAIN_dom_sf"/>
</dbReference>
<proteinExistence type="predicted"/>
<feature type="transmembrane region" description="Helical" evidence="5">
    <location>
        <begin position="562"/>
        <end position="582"/>
    </location>
</feature>
<keyword evidence="2 5" id="KW-0812">Transmembrane</keyword>
<feature type="transmembrane region" description="Helical" evidence="5">
    <location>
        <begin position="603"/>
        <end position="625"/>
    </location>
</feature>
<name>A0AAD4JTV6_9MUSC</name>
<dbReference type="PANTHER" id="PTHR47767">
    <property type="entry name" value="ADHESION G PROTEIN-COUPLED RECEPTOR G7"/>
    <property type="match status" value="1"/>
</dbReference>
<dbReference type="PANTHER" id="PTHR47767:SF1">
    <property type="entry name" value="ADHESION G PROTEIN-COUPLED RECEPTOR G7"/>
    <property type="match status" value="1"/>
</dbReference>
<dbReference type="InterPro" id="IPR017981">
    <property type="entry name" value="GPCR_2-like_7TM"/>
</dbReference>
<feature type="transmembrane region" description="Helical" evidence="5">
    <location>
        <begin position="480"/>
        <end position="499"/>
    </location>
</feature>